<proteinExistence type="predicted"/>
<organism evidence="3 4">
    <name type="scientific">Klebsiella pneumoniae 30684/NJST258_2</name>
    <dbReference type="NCBI Taxonomy" id="1420013"/>
    <lineage>
        <taxon>Bacteria</taxon>
        <taxon>Pseudomonadati</taxon>
        <taxon>Pseudomonadota</taxon>
        <taxon>Gammaproteobacteria</taxon>
        <taxon>Enterobacterales</taxon>
        <taxon>Enterobacteriaceae</taxon>
        <taxon>Klebsiella/Raoultella group</taxon>
        <taxon>Klebsiella</taxon>
        <taxon>Klebsiella pneumoniae complex</taxon>
    </lineage>
</organism>
<dbReference type="KEGG" id="kps:KPNJ2_02080"/>
<reference evidence="3 4" key="1">
    <citation type="journal article" date="2014" name="Proc. Natl. Acad. Sci. U.S.A.">
        <title>Molecular dissection of the evolution of carbapenem-resistant multilocus sequence type 258 Klebsiella pneumoniae.</title>
        <authorList>
            <person name="Deleo F.R."/>
            <person name="Chen L."/>
            <person name="Porcella S.F."/>
            <person name="Martens C.A."/>
            <person name="Kobayashi S.D."/>
            <person name="Porter A.R."/>
            <person name="Chavda K.D."/>
            <person name="Jacobs M.R."/>
            <person name="Mathema B."/>
            <person name="Olsen R.J."/>
            <person name="Bonomo R.A."/>
            <person name="Musser J.M."/>
            <person name="Kreiswirth B.N."/>
        </authorList>
    </citation>
    <scope>NUCLEOTIDE SEQUENCE [LARGE SCALE GENOMIC DNA]</scope>
    <source>
        <strain evidence="3">30684/NJST258_2</strain>
    </source>
</reference>
<dbReference type="PATRIC" id="fig|1420013.3.peg.1963"/>
<name>W8UIH3_KLEPN</name>
<dbReference type="Pfam" id="PF04293">
    <property type="entry name" value="SpoVR"/>
    <property type="match status" value="1"/>
</dbReference>
<dbReference type="Proteomes" id="UP000019586">
    <property type="component" value="Chromosome"/>
</dbReference>
<dbReference type="PANTHER" id="PTHR30029">
    <property type="entry name" value="STAGE V SPORULATION PROTEIN R"/>
    <property type="match status" value="1"/>
</dbReference>
<gene>
    <name evidence="3" type="ORF">KPNJ2_02080</name>
</gene>
<feature type="domain" description="SpoVR protein-like N-terminal" evidence="1">
    <location>
        <begin position="112"/>
        <end position="529"/>
    </location>
</feature>
<dbReference type="HOGENOM" id="CLU_010179_3_0_6"/>
<evidence type="ECO:0000313" key="4">
    <source>
        <dbReference type="Proteomes" id="UP000019586"/>
    </source>
</evidence>
<dbReference type="Pfam" id="PF24755">
    <property type="entry name" value="SpoVR_C"/>
    <property type="match status" value="1"/>
</dbReference>
<sequence>MITQLKILFNIRFIYGDLTHSKPHQPCAVRFTISCCALFLPSIKFCKQGKKTALRWGNREEKRLAYSTVCCTVFYACLEVFRSEKTNNNEGALMATIDSMNRDTTRLSDGPDWTFELLETYLAEVDRVAKLYRLDTYPHQIEVITSEQMMDAYSSVGMPINYPHWSFGKKFIETEQAYKHGQQGLAYEIVINSNPCIAYLMEENTITMQALVMAHACYGHNSFFKNNYLFRSWTDASSIIDYLIFARKYITECEERYGVDEVEKLLDSCHALMNYGVDRYKRPQKISLQEEKARQKSREEYLQSQVNMLWRTLPKREEEKAIESARRYPSEPQENLLYFMEKNAPLLEPWQREILRIVRKVSQYFYPQKQTQVMNEGWATFWHYTILNHLYDEGKVTERFMLEFLHSHTNVVFQPPYNSPWYSGINPYALGFAMFQDIKRICQSPTEEDKYWFPDIAGSDWLETLHFAMRDFKDESFISQFLSPKIMRDFRFFTVLDDDHNNYLEISAIHNEEGYREIRNKLSAQYNLSNLEPNIQVWNVDLRGDRSLTLRYVPHNRVPLDKGRREVLKHVHRLWGFDVLLEQQNADGSIELLDRCPARPNAL</sequence>
<evidence type="ECO:0000259" key="1">
    <source>
        <dbReference type="Pfam" id="PF04293"/>
    </source>
</evidence>
<dbReference type="PANTHER" id="PTHR30029:SF2">
    <property type="entry name" value="STAGE V SPORULATION PROTEIN R"/>
    <property type="match status" value="1"/>
</dbReference>
<evidence type="ECO:0000313" key="3">
    <source>
        <dbReference type="EMBL" id="AHM78860.1"/>
    </source>
</evidence>
<dbReference type="InterPro" id="IPR007390">
    <property type="entry name" value="Spore_V_R"/>
</dbReference>
<accession>W8UIH3</accession>
<dbReference type="InterPro" id="IPR056174">
    <property type="entry name" value="SpoVR_N"/>
</dbReference>
<evidence type="ECO:0000259" key="2">
    <source>
        <dbReference type="Pfam" id="PF24755"/>
    </source>
</evidence>
<protein>
    <submittedName>
        <fullName evidence="3">Stage V sporulation protein R</fullName>
    </submittedName>
</protein>
<feature type="domain" description="SpoVR-like C-terminal" evidence="2">
    <location>
        <begin position="533"/>
        <end position="585"/>
    </location>
</feature>
<dbReference type="NCBIfam" id="NF008737">
    <property type="entry name" value="PRK11767.1"/>
    <property type="match status" value="1"/>
</dbReference>
<dbReference type="EMBL" id="CP006918">
    <property type="protein sequence ID" value="AHM78860.1"/>
    <property type="molecule type" value="Genomic_DNA"/>
</dbReference>
<dbReference type="InterPro" id="IPR057008">
    <property type="entry name" value="SpoVR-like_C"/>
</dbReference>
<dbReference type="InterPro" id="IPR057270">
    <property type="entry name" value="Ycgb-like"/>
</dbReference>
<dbReference type="AlphaFoldDB" id="W8UIH3"/>